<dbReference type="InterPro" id="IPR000315">
    <property type="entry name" value="Znf_B-box"/>
</dbReference>
<keyword evidence="1" id="KW-0479">Metal-binding</keyword>
<keyword evidence="4" id="KW-1185">Reference proteome</keyword>
<dbReference type="GO" id="GO:0008270">
    <property type="term" value="F:zinc ion binding"/>
    <property type="evidence" value="ECO:0007669"/>
    <property type="project" value="UniProtKB-KW"/>
</dbReference>
<name>A0A6J8AIY0_MYTCO</name>
<keyword evidence="1" id="KW-0862">Zinc</keyword>
<keyword evidence="1" id="KW-0863">Zinc-finger</keyword>
<protein>
    <recommendedName>
        <fullName evidence="2">B box-type domain-containing protein</fullName>
    </recommendedName>
</protein>
<evidence type="ECO:0000256" key="1">
    <source>
        <dbReference type="PROSITE-ProRule" id="PRU00024"/>
    </source>
</evidence>
<evidence type="ECO:0000259" key="2">
    <source>
        <dbReference type="PROSITE" id="PS50119"/>
    </source>
</evidence>
<accession>A0A6J8AIY0</accession>
<feature type="domain" description="B box-type" evidence="2">
    <location>
        <begin position="374"/>
        <end position="421"/>
    </location>
</feature>
<evidence type="ECO:0000313" key="4">
    <source>
        <dbReference type="Proteomes" id="UP000507470"/>
    </source>
</evidence>
<reference evidence="3 4" key="1">
    <citation type="submission" date="2020-06" db="EMBL/GenBank/DDBJ databases">
        <authorList>
            <person name="Li R."/>
            <person name="Bekaert M."/>
        </authorList>
    </citation>
    <scope>NUCLEOTIDE SEQUENCE [LARGE SCALE GENOMIC DNA]</scope>
    <source>
        <strain evidence="4">wild</strain>
    </source>
</reference>
<dbReference type="Proteomes" id="UP000507470">
    <property type="component" value="Unassembled WGS sequence"/>
</dbReference>
<dbReference type="AlphaFoldDB" id="A0A6J8AIY0"/>
<evidence type="ECO:0000313" key="3">
    <source>
        <dbReference type="EMBL" id="CAC5368514.1"/>
    </source>
</evidence>
<gene>
    <name evidence="3" type="ORF">MCOR_8042</name>
</gene>
<proteinExistence type="predicted"/>
<dbReference type="CDD" id="cd19757">
    <property type="entry name" value="Bbox1"/>
    <property type="match status" value="1"/>
</dbReference>
<dbReference type="EMBL" id="CACVKT020001487">
    <property type="protein sequence ID" value="CAC5368514.1"/>
    <property type="molecule type" value="Genomic_DNA"/>
</dbReference>
<dbReference type="PROSITE" id="PS50119">
    <property type="entry name" value="ZF_BBOX"/>
    <property type="match status" value="1"/>
</dbReference>
<organism evidence="3 4">
    <name type="scientific">Mytilus coruscus</name>
    <name type="common">Sea mussel</name>
    <dbReference type="NCBI Taxonomy" id="42192"/>
    <lineage>
        <taxon>Eukaryota</taxon>
        <taxon>Metazoa</taxon>
        <taxon>Spiralia</taxon>
        <taxon>Lophotrochozoa</taxon>
        <taxon>Mollusca</taxon>
        <taxon>Bivalvia</taxon>
        <taxon>Autobranchia</taxon>
        <taxon>Pteriomorphia</taxon>
        <taxon>Mytilida</taxon>
        <taxon>Mytiloidea</taxon>
        <taxon>Mytilidae</taxon>
        <taxon>Mytilinae</taxon>
        <taxon>Mytilus</taxon>
    </lineage>
</organism>
<sequence>MVAKQLKYVVCNRKVLEKVVVSLVHHKIKDRNMKLAILQYLNTGSCRLLEDDEEKFRGDLIYALDMLIECGSLTIKEISYTLKLMAIVSTAECVMILEEQNDLWKGLVQCVAQLDPSSLADLEQDRHTFRIGLKLKTITARSMVFTREEEKNASEYKQSFSIRIINSQRFPGYVHYGLKTRSNIERDSLFATYSTEERKNLLWLIAQQIHSIIGSNQDGIEGGVKHVIRSLINLGPITDNFLSFSLHQDLPQTSTTENWFMNSLKADRRIKVKIEKAADRTGMSEKHIAIMAYCVNRFISHHELMIQKEEALSLQRLTQDMSRITFQRSESNFHDNSTDDCLGTSIEMNLQDTSGLVSMKINGELRKEEYLLFTNTTKCQLCVDRNKAVNWCNTCGKNICGFCKVFHQKVWDVMDHDILPLPITY</sequence>